<dbReference type="InterPro" id="IPR044200">
    <property type="entry name" value="At5g03900-like"/>
</dbReference>
<sequence length="97" mass="10652">MHVYGAREKLHNPVRSSFEEHAARAPKVSGEGEVLYVFPEDYRAKLAGKSFRMRVEPLVDKAKEAGAYLARVSFGTALVASIVLVYATIIAILSSSR</sequence>
<dbReference type="AlphaFoldDB" id="M8AKD9"/>
<dbReference type="PANTHER" id="PTHR47380">
    <property type="entry name" value="OS02G0533000 PROTEIN"/>
    <property type="match status" value="1"/>
</dbReference>
<dbReference type="EnsemblPlants" id="EMT04961">
    <property type="protein sequence ID" value="EMT04961"/>
    <property type="gene ID" value="F775_03627"/>
</dbReference>
<name>M8AKD9_AEGTA</name>
<protein>
    <submittedName>
        <fullName evidence="1">Uncharacterized protein</fullName>
    </submittedName>
</protein>
<dbReference type="ExpressionAtlas" id="M8AKD9">
    <property type="expression patterns" value="baseline"/>
</dbReference>
<accession>M8AKD9</accession>
<organism evidence="1">
    <name type="scientific">Aegilops tauschii</name>
    <name type="common">Tausch's goatgrass</name>
    <name type="synonym">Aegilops squarrosa</name>
    <dbReference type="NCBI Taxonomy" id="37682"/>
    <lineage>
        <taxon>Eukaryota</taxon>
        <taxon>Viridiplantae</taxon>
        <taxon>Streptophyta</taxon>
        <taxon>Embryophyta</taxon>
        <taxon>Tracheophyta</taxon>
        <taxon>Spermatophyta</taxon>
        <taxon>Magnoliopsida</taxon>
        <taxon>Liliopsida</taxon>
        <taxon>Poales</taxon>
        <taxon>Poaceae</taxon>
        <taxon>BOP clade</taxon>
        <taxon>Pooideae</taxon>
        <taxon>Triticodae</taxon>
        <taxon>Triticeae</taxon>
        <taxon>Triticinae</taxon>
        <taxon>Aegilops</taxon>
    </lineage>
</organism>
<evidence type="ECO:0000313" key="1">
    <source>
        <dbReference type="EnsemblPlants" id="EMT04961"/>
    </source>
</evidence>
<reference evidence="1" key="1">
    <citation type="submission" date="2015-06" db="UniProtKB">
        <authorList>
            <consortium name="EnsemblPlants"/>
        </authorList>
    </citation>
    <scope>IDENTIFICATION</scope>
</reference>
<dbReference type="PANTHER" id="PTHR47380:SF4">
    <property type="entry name" value="OS02G0533000 PROTEIN"/>
    <property type="match status" value="1"/>
</dbReference>
<dbReference type="GO" id="GO:0009941">
    <property type="term" value="C:chloroplast envelope"/>
    <property type="evidence" value="ECO:0007669"/>
    <property type="project" value="TreeGrafter"/>
</dbReference>
<proteinExistence type="predicted"/>